<feature type="domain" description="Carbohydrate kinase PfkB" evidence="3">
    <location>
        <begin position="15"/>
        <end position="280"/>
    </location>
</feature>
<dbReference type="InterPro" id="IPR011611">
    <property type="entry name" value="PfkB_dom"/>
</dbReference>
<dbReference type="HOGENOM" id="CLU_027634_7_0_11"/>
<evidence type="ECO:0000256" key="2">
    <source>
        <dbReference type="ARBA" id="ARBA00022777"/>
    </source>
</evidence>
<dbReference type="STRING" id="525245.HMPREF0044_1015"/>
<dbReference type="Proteomes" id="UP000010301">
    <property type="component" value="Unassembled WGS sequence"/>
</dbReference>
<name>C0W0D7_9ACTO</name>
<dbReference type="SUPFAM" id="SSF53613">
    <property type="entry name" value="Ribokinase-like"/>
    <property type="match status" value="1"/>
</dbReference>
<organism evidence="4 5">
    <name type="scientific">Gleimia coleocanis DSM 15436</name>
    <dbReference type="NCBI Taxonomy" id="525245"/>
    <lineage>
        <taxon>Bacteria</taxon>
        <taxon>Bacillati</taxon>
        <taxon>Actinomycetota</taxon>
        <taxon>Actinomycetes</taxon>
        <taxon>Actinomycetales</taxon>
        <taxon>Actinomycetaceae</taxon>
        <taxon>Gleimia</taxon>
    </lineage>
</organism>
<evidence type="ECO:0000256" key="1">
    <source>
        <dbReference type="ARBA" id="ARBA00022679"/>
    </source>
</evidence>
<protein>
    <submittedName>
        <fullName evidence="4">Kinase, PfkB family</fullName>
    </submittedName>
</protein>
<proteinExistence type="predicted"/>
<dbReference type="EMBL" id="ACFG01000030">
    <property type="protein sequence ID" value="EEH63996.1"/>
    <property type="molecule type" value="Genomic_DNA"/>
</dbReference>
<dbReference type="PANTHER" id="PTHR10584">
    <property type="entry name" value="SUGAR KINASE"/>
    <property type="match status" value="1"/>
</dbReference>
<comment type="caution">
    <text evidence="4">The sequence shown here is derived from an EMBL/GenBank/DDBJ whole genome shotgun (WGS) entry which is preliminary data.</text>
</comment>
<dbReference type="PANTHER" id="PTHR10584:SF166">
    <property type="entry name" value="RIBOKINASE"/>
    <property type="match status" value="1"/>
</dbReference>
<evidence type="ECO:0000313" key="4">
    <source>
        <dbReference type="EMBL" id="EEH63996.1"/>
    </source>
</evidence>
<dbReference type="eggNOG" id="COG0524">
    <property type="taxonomic scope" value="Bacteria"/>
</dbReference>
<evidence type="ECO:0000313" key="5">
    <source>
        <dbReference type="Proteomes" id="UP000010301"/>
    </source>
</evidence>
<dbReference type="AlphaFoldDB" id="C0W0D7"/>
<keyword evidence="2 4" id="KW-0418">Kinase</keyword>
<sequence>MVLNLPTLIDALPTKGEMIKAESILSYPGGGFIGMAAAAELGVETCMLSVLGTGPNSYVARREILSRNIKILTDEVIGDIGLAISLVESDGHTTVIVSPGVEYEPDMEHYRQVELRAGDVVLAHGSCLANEPVAKAYLRWVSEIPAEVKVVVAPSPILNQVNPVYWQALLQRADYLTMNNREFNLLQQILADFYEGATFASLMRPESTVVVRRGDTGCEYWKHDGSASQWVDPFETQAVDTSGVGDTHVSVMCAVLAQGMELDYALKVANAAGACMVSHAHSFPPPSLDQMLYLLTGM</sequence>
<evidence type="ECO:0000259" key="3">
    <source>
        <dbReference type="Pfam" id="PF00294"/>
    </source>
</evidence>
<reference evidence="4 5" key="1">
    <citation type="submission" date="2009-01" db="EMBL/GenBank/DDBJ databases">
        <authorList>
            <person name="Qin X."/>
            <person name="Bachman B."/>
            <person name="Battles P."/>
            <person name="Bell A."/>
            <person name="Bess C."/>
            <person name="Bickham C."/>
            <person name="Chaboub L."/>
            <person name="Chen D."/>
            <person name="Coyle M."/>
            <person name="Deiros D.R."/>
            <person name="Dinh H."/>
            <person name="Forbes L."/>
            <person name="Fowler G."/>
            <person name="Francisco L."/>
            <person name="Fu Q."/>
            <person name="Gubbala S."/>
            <person name="Hale W."/>
            <person name="Han Y."/>
            <person name="Hemphill L."/>
            <person name="Highlander S.K."/>
            <person name="Hirani K."/>
            <person name="Hogues M."/>
            <person name="Jackson L."/>
            <person name="Jakkamsetti A."/>
            <person name="Javaid M."/>
            <person name="Jiang H."/>
            <person name="Korchina V."/>
            <person name="Kovar C."/>
            <person name="Lara F."/>
            <person name="Lee S."/>
            <person name="Mata R."/>
            <person name="Mathew T."/>
            <person name="Moen C."/>
            <person name="Morales K."/>
            <person name="Munidasa M."/>
            <person name="Nazareth L."/>
            <person name="Ngo R."/>
            <person name="Nguyen L."/>
            <person name="Okwuonu G."/>
            <person name="Ongeri F."/>
            <person name="Patil S."/>
            <person name="Petrosino J."/>
            <person name="Pham C."/>
            <person name="Pham P."/>
            <person name="Pu L.-L."/>
            <person name="Puazo M."/>
            <person name="Raj R."/>
            <person name="Reid J."/>
            <person name="Rouhana J."/>
            <person name="Saada N."/>
            <person name="Shang Y."/>
            <person name="Simmons D."/>
            <person name="Thornton R."/>
            <person name="Warren J."/>
            <person name="Weissenberger G."/>
            <person name="Zhang J."/>
            <person name="Zhang L."/>
            <person name="Zhou C."/>
            <person name="Zhu D."/>
            <person name="Muzny D."/>
            <person name="Worley K."/>
            <person name="Gibbs R."/>
        </authorList>
    </citation>
    <scope>NUCLEOTIDE SEQUENCE [LARGE SCALE GENOMIC DNA]</scope>
    <source>
        <strain evidence="4 5">DSM 15436</strain>
    </source>
</reference>
<dbReference type="Pfam" id="PF00294">
    <property type="entry name" value="PfkB"/>
    <property type="match status" value="1"/>
</dbReference>
<gene>
    <name evidence="4" type="ORF">HMPREF0044_1015</name>
</gene>
<dbReference type="Gene3D" id="3.40.1190.20">
    <property type="match status" value="1"/>
</dbReference>
<keyword evidence="5" id="KW-1185">Reference proteome</keyword>
<accession>C0W0D7</accession>
<keyword evidence="1" id="KW-0808">Transferase</keyword>
<dbReference type="InterPro" id="IPR029056">
    <property type="entry name" value="Ribokinase-like"/>
</dbReference>
<dbReference type="GO" id="GO:0016301">
    <property type="term" value="F:kinase activity"/>
    <property type="evidence" value="ECO:0007669"/>
    <property type="project" value="UniProtKB-KW"/>
</dbReference>